<keyword evidence="3" id="KW-1185">Reference proteome</keyword>
<evidence type="ECO:0000259" key="1">
    <source>
        <dbReference type="Pfam" id="PF08241"/>
    </source>
</evidence>
<gene>
    <name evidence="2" type="ORF">SAMN05444955_10574</name>
</gene>
<organism evidence="2 3">
    <name type="scientific">Lihuaxuella thermophila</name>
    <dbReference type="NCBI Taxonomy" id="1173111"/>
    <lineage>
        <taxon>Bacteria</taxon>
        <taxon>Bacillati</taxon>
        <taxon>Bacillota</taxon>
        <taxon>Bacilli</taxon>
        <taxon>Bacillales</taxon>
        <taxon>Thermoactinomycetaceae</taxon>
        <taxon>Lihuaxuella</taxon>
    </lineage>
</organism>
<dbReference type="PANTHER" id="PTHR43591">
    <property type="entry name" value="METHYLTRANSFERASE"/>
    <property type="match status" value="1"/>
</dbReference>
<dbReference type="GO" id="GO:0008757">
    <property type="term" value="F:S-adenosylmethionine-dependent methyltransferase activity"/>
    <property type="evidence" value="ECO:0007669"/>
    <property type="project" value="InterPro"/>
</dbReference>
<evidence type="ECO:0000313" key="3">
    <source>
        <dbReference type="Proteomes" id="UP000199695"/>
    </source>
</evidence>
<sequence>MGEKSKVVQQFDRSGEAYLTSQVHAKGQDLEWIRELAMRSPGEKALDIATGAGHTAFLLSGCIKHVVALDVTPKMVKLASDEAKRRKIRNLTFVLGDAEALPFIDSYFDLVTCRIAAHHFPNVKKAVQEMYRVLHHDGLLILIDNIVPDDADSARLLNQIEKLRDPSHHESLTLNRWHRLFTEAGFSEVSCYRTWTTPMDIPEWLDRAKTPPSDREMIYALFEQAKQDKWVDNQTIFLQKVMWVCRKNQP</sequence>
<dbReference type="CDD" id="cd02440">
    <property type="entry name" value="AdoMet_MTases"/>
    <property type="match status" value="1"/>
</dbReference>
<keyword evidence="2" id="KW-0808">Transferase</keyword>
<protein>
    <submittedName>
        <fullName evidence="2">Methyltransferase domain-containing protein</fullName>
    </submittedName>
</protein>
<keyword evidence="2" id="KW-0489">Methyltransferase</keyword>
<name>A0A1H8DA18_9BACL</name>
<feature type="domain" description="Methyltransferase type 11" evidence="1">
    <location>
        <begin position="46"/>
        <end position="142"/>
    </location>
</feature>
<dbReference type="RefSeq" id="WP_170839782.1">
    <property type="nucleotide sequence ID" value="NZ_FOCQ01000005.1"/>
</dbReference>
<dbReference type="Proteomes" id="UP000199695">
    <property type="component" value="Unassembled WGS sequence"/>
</dbReference>
<dbReference type="STRING" id="1173111.SAMN05444955_10574"/>
<dbReference type="GO" id="GO:0032259">
    <property type="term" value="P:methylation"/>
    <property type="evidence" value="ECO:0007669"/>
    <property type="project" value="UniProtKB-KW"/>
</dbReference>
<dbReference type="Pfam" id="PF08241">
    <property type="entry name" value="Methyltransf_11"/>
    <property type="match status" value="1"/>
</dbReference>
<accession>A0A1H8DA18</accession>
<proteinExistence type="predicted"/>
<dbReference type="InterPro" id="IPR029063">
    <property type="entry name" value="SAM-dependent_MTases_sf"/>
</dbReference>
<evidence type="ECO:0000313" key="2">
    <source>
        <dbReference type="EMBL" id="SEN04110.1"/>
    </source>
</evidence>
<dbReference type="InterPro" id="IPR013216">
    <property type="entry name" value="Methyltransf_11"/>
</dbReference>
<dbReference type="SUPFAM" id="SSF53335">
    <property type="entry name" value="S-adenosyl-L-methionine-dependent methyltransferases"/>
    <property type="match status" value="1"/>
</dbReference>
<dbReference type="Gene3D" id="3.40.50.150">
    <property type="entry name" value="Vaccinia Virus protein VP39"/>
    <property type="match status" value="1"/>
</dbReference>
<reference evidence="2 3" key="1">
    <citation type="submission" date="2016-10" db="EMBL/GenBank/DDBJ databases">
        <authorList>
            <person name="de Groot N.N."/>
        </authorList>
    </citation>
    <scope>NUCLEOTIDE SEQUENCE [LARGE SCALE GENOMIC DNA]</scope>
    <source>
        <strain evidence="2 3">DSM 46701</strain>
    </source>
</reference>
<dbReference type="EMBL" id="FOCQ01000005">
    <property type="protein sequence ID" value="SEN04110.1"/>
    <property type="molecule type" value="Genomic_DNA"/>
</dbReference>
<dbReference type="AlphaFoldDB" id="A0A1H8DA18"/>